<proteinExistence type="predicted"/>
<reference evidence="1" key="1">
    <citation type="journal article" date="2022" name="Plant J.">
        <title>Strategies of tolerance reflected in two North American maple genomes.</title>
        <authorList>
            <person name="McEvoy S.L."/>
            <person name="Sezen U.U."/>
            <person name="Trouern-Trend A."/>
            <person name="McMahon S.M."/>
            <person name="Schaberg P.G."/>
            <person name="Yang J."/>
            <person name="Wegrzyn J.L."/>
            <person name="Swenson N.G."/>
        </authorList>
    </citation>
    <scope>NUCLEOTIDE SEQUENCE</scope>
    <source>
        <strain evidence="1">91603</strain>
    </source>
</reference>
<protein>
    <submittedName>
        <fullName evidence="1">Uncharacterized protein</fullName>
    </submittedName>
</protein>
<sequence length="104" mass="11237">MFMASSVLGMMSLLKRMAKISHVSDCNELPQLGPPCVPRAAWAAVIGRAAIIKRHAVLCVVVSLNKHPRIFCLQITLSALWLSLVACFGGPAFSDAVLRSATRF</sequence>
<evidence type="ECO:0000313" key="1">
    <source>
        <dbReference type="EMBL" id="KAI9153460.1"/>
    </source>
</evidence>
<dbReference type="EMBL" id="JAJSOW010000108">
    <property type="protein sequence ID" value="KAI9153460.1"/>
    <property type="molecule type" value="Genomic_DNA"/>
</dbReference>
<name>A0AAD5I6B6_ACENE</name>
<dbReference type="AlphaFoldDB" id="A0AAD5I6B6"/>
<keyword evidence="2" id="KW-1185">Reference proteome</keyword>
<accession>A0AAD5I6B6</accession>
<evidence type="ECO:0000313" key="2">
    <source>
        <dbReference type="Proteomes" id="UP001064489"/>
    </source>
</evidence>
<reference evidence="1" key="2">
    <citation type="submission" date="2023-02" db="EMBL/GenBank/DDBJ databases">
        <authorList>
            <person name="Swenson N.G."/>
            <person name="Wegrzyn J.L."/>
            <person name="Mcevoy S.L."/>
        </authorList>
    </citation>
    <scope>NUCLEOTIDE SEQUENCE</scope>
    <source>
        <strain evidence="1">91603</strain>
        <tissue evidence="1">Leaf</tissue>
    </source>
</reference>
<comment type="caution">
    <text evidence="1">The sequence shown here is derived from an EMBL/GenBank/DDBJ whole genome shotgun (WGS) entry which is preliminary data.</text>
</comment>
<organism evidence="1 2">
    <name type="scientific">Acer negundo</name>
    <name type="common">Box elder</name>
    <dbReference type="NCBI Taxonomy" id="4023"/>
    <lineage>
        <taxon>Eukaryota</taxon>
        <taxon>Viridiplantae</taxon>
        <taxon>Streptophyta</taxon>
        <taxon>Embryophyta</taxon>
        <taxon>Tracheophyta</taxon>
        <taxon>Spermatophyta</taxon>
        <taxon>Magnoliopsida</taxon>
        <taxon>eudicotyledons</taxon>
        <taxon>Gunneridae</taxon>
        <taxon>Pentapetalae</taxon>
        <taxon>rosids</taxon>
        <taxon>malvids</taxon>
        <taxon>Sapindales</taxon>
        <taxon>Sapindaceae</taxon>
        <taxon>Hippocastanoideae</taxon>
        <taxon>Acereae</taxon>
        <taxon>Acer</taxon>
    </lineage>
</organism>
<gene>
    <name evidence="1" type="ORF">LWI28_011700</name>
</gene>
<dbReference type="Proteomes" id="UP001064489">
    <property type="component" value="Chromosome 11"/>
</dbReference>